<dbReference type="GO" id="GO:0046872">
    <property type="term" value="F:metal ion binding"/>
    <property type="evidence" value="ECO:0007669"/>
    <property type="project" value="InterPro"/>
</dbReference>
<evidence type="ECO:0000313" key="4">
    <source>
        <dbReference type="Proteomes" id="UP000005408"/>
    </source>
</evidence>
<dbReference type="CDD" id="cd00198">
    <property type="entry name" value="vWFA"/>
    <property type="match status" value="1"/>
</dbReference>
<dbReference type="InterPro" id="IPR037197">
    <property type="entry name" value="WWE_dom_sf"/>
</dbReference>
<evidence type="ECO:0000259" key="1">
    <source>
        <dbReference type="PROSITE" id="PS50234"/>
    </source>
</evidence>
<dbReference type="Gene3D" id="2.30.30.40">
    <property type="entry name" value="SH3 Domains"/>
    <property type="match status" value="2"/>
</dbReference>
<dbReference type="SMART" id="SM00327">
    <property type="entry name" value="VWA"/>
    <property type="match status" value="1"/>
</dbReference>
<dbReference type="EnsemblMetazoa" id="G12531.1">
    <property type="protein sequence ID" value="G12531.1:cds"/>
    <property type="gene ID" value="G12531"/>
</dbReference>
<reference evidence="3" key="1">
    <citation type="submission" date="2022-08" db="UniProtKB">
        <authorList>
            <consortium name="EnsemblMetazoa"/>
        </authorList>
    </citation>
    <scope>IDENTIFICATION</scope>
    <source>
        <strain evidence="3">05x7-T-G4-1.051#20</strain>
    </source>
</reference>
<dbReference type="Pfam" id="PF06701">
    <property type="entry name" value="MIB_HERC2"/>
    <property type="match status" value="2"/>
</dbReference>
<evidence type="ECO:0000259" key="2">
    <source>
        <dbReference type="PROSITE" id="PS51416"/>
    </source>
</evidence>
<evidence type="ECO:0000313" key="3">
    <source>
        <dbReference type="EnsemblMetazoa" id="G12531.1:cds"/>
    </source>
</evidence>
<evidence type="ECO:0008006" key="5">
    <source>
        <dbReference type="Google" id="ProtNLM"/>
    </source>
</evidence>
<dbReference type="InterPro" id="IPR037252">
    <property type="entry name" value="Mib_Herc2_sf"/>
</dbReference>
<feature type="domain" description="MIB/HERC2" evidence="2">
    <location>
        <begin position="375"/>
        <end position="448"/>
    </location>
</feature>
<proteinExistence type="predicted"/>
<dbReference type="AlphaFoldDB" id="A0A8W8I5N0"/>
<organism evidence="3 4">
    <name type="scientific">Magallana gigas</name>
    <name type="common">Pacific oyster</name>
    <name type="synonym">Crassostrea gigas</name>
    <dbReference type="NCBI Taxonomy" id="29159"/>
    <lineage>
        <taxon>Eukaryota</taxon>
        <taxon>Metazoa</taxon>
        <taxon>Spiralia</taxon>
        <taxon>Lophotrochozoa</taxon>
        <taxon>Mollusca</taxon>
        <taxon>Bivalvia</taxon>
        <taxon>Autobranchia</taxon>
        <taxon>Pteriomorphia</taxon>
        <taxon>Ostreida</taxon>
        <taxon>Ostreoidea</taxon>
        <taxon>Ostreidae</taxon>
        <taxon>Magallana</taxon>
    </lineage>
</organism>
<dbReference type="InterPro" id="IPR002035">
    <property type="entry name" value="VWF_A"/>
</dbReference>
<sequence>MADDLDNAQSYWSAQAAFEAEKNRQVRYQHGKGPCNVFILDTSLSLGIEGFIQMRKTFSTIIDEFAKHLDVDENVAVIVCGLQTKVHRYYSNNYDDIKHSLDDVEFGGPSPLTAAFFLSIGCVQDGAGHTYKMGAYEVYPRIILISDGRPTDFTNFIESDRYGEESPHNNTERDINFLMQLTRKIGRTHPIFCIPVGRDPDITTLETISAESRGGKIVHSDDAAQFAKYSQNIRTASMLSFAVENDGDDQERVMMSLVCTFPDRVFTEKDQKDILELCSRKSSFLPPDEKEEVGTDTEVLFEEKNPHMPPLGSRVKRGRDWRYENQDNYGPGTVIGHSKMEEWLIVEWDTGSRRPYRFGTTGTPSDKYDVELCCEPRVLFNELIGTGCLVTRGKDWIWGNQDEGAGNIGSVLVFQSSGAVLVRWPHGLIKQYRFGRDGCFDLEIIDPFSPEAMKHLKDQMRKAVSNHIREARSDATEDFEKPSSFSSKPRVECEKTPNVDLLDSPILPVIKGRYFKNNKALDKSADIEIDGPIFTPAIKQWWWKDGEGKWLPFPKEENKRINQCYERYPKSTVVVSMQNQSVVMAKNLVINLTTKNVFQIKLLKHGSSP</sequence>
<dbReference type="PROSITE" id="PS50234">
    <property type="entry name" value="VWFA"/>
    <property type="match status" value="1"/>
</dbReference>
<dbReference type="Gene3D" id="3.40.50.410">
    <property type="entry name" value="von Willebrand factor, type A domain"/>
    <property type="match status" value="1"/>
</dbReference>
<feature type="domain" description="MIB/HERC2" evidence="2">
    <location>
        <begin position="302"/>
        <end position="376"/>
    </location>
</feature>
<keyword evidence="4" id="KW-1185">Reference proteome</keyword>
<accession>A0A8W8I5N0</accession>
<dbReference type="GO" id="GO:0016567">
    <property type="term" value="P:protein ubiquitination"/>
    <property type="evidence" value="ECO:0007669"/>
    <property type="project" value="InterPro"/>
</dbReference>
<dbReference type="InterPro" id="IPR036465">
    <property type="entry name" value="vWFA_dom_sf"/>
</dbReference>
<protein>
    <recommendedName>
        <fullName evidence="5">E3 ubiquitin-protein ligase HERC2</fullName>
    </recommendedName>
</protein>
<feature type="domain" description="VWFA" evidence="1">
    <location>
        <begin position="37"/>
        <end position="233"/>
    </location>
</feature>
<dbReference type="SUPFAM" id="SSF53300">
    <property type="entry name" value="vWA-like"/>
    <property type="match status" value="1"/>
</dbReference>
<dbReference type="GO" id="GO:0004842">
    <property type="term" value="F:ubiquitin-protein transferase activity"/>
    <property type="evidence" value="ECO:0007669"/>
    <property type="project" value="InterPro"/>
</dbReference>
<dbReference type="Proteomes" id="UP000005408">
    <property type="component" value="Unassembled WGS sequence"/>
</dbReference>
<dbReference type="InterPro" id="IPR010606">
    <property type="entry name" value="Mib_Herc2"/>
</dbReference>
<dbReference type="PROSITE" id="PS51416">
    <property type="entry name" value="MIB_HERC2"/>
    <property type="match status" value="2"/>
</dbReference>
<dbReference type="SUPFAM" id="SSF159034">
    <property type="entry name" value="Mib/herc2 domain-like"/>
    <property type="match status" value="2"/>
</dbReference>
<dbReference type="SUPFAM" id="SSF117839">
    <property type="entry name" value="WWE domain"/>
    <property type="match status" value="1"/>
</dbReference>
<name>A0A8W8I5N0_MAGGI</name>